<evidence type="ECO:0000313" key="5">
    <source>
        <dbReference type="Proteomes" id="UP000241954"/>
    </source>
</evidence>
<dbReference type="RefSeq" id="WP_045036084.1">
    <property type="nucleotide sequence ID" value="NZ_CAMQYU010000001.1"/>
</dbReference>
<dbReference type="EMBL" id="PYLW01000006">
    <property type="protein sequence ID" value="PSV97528.1"/>
    <property type="molecule type" value="Genomic_DNA"/>
</dbReference>
<keyword evidence="1" id="KW-0808">Transferase</keyword>
<dbReference type="InterPro" id="IPR004615">
    <property type="entry name" value="DNA_pol_III_psi"/>
</dbReference>
<name>A0A0D8Q1R1_9GAMM</name>
<evidence type="ECO:0000256" key="1">
    <source>
        <dbReference type="PIRNR" id="PIRNR029225"/>
    </source>
</evidence>
<reference evidence="2 5" key="1">
    <citation type="submission" date="2018-01" db="EMBL/GenBank/DDBJ databases">
        <title>Whole genome sequencing of Histamine producing bacteria.</title>
        <authorList>
            <person name="Butler K."/>
        </authorList>
    </citation>
    <scope>NUCLEOTIDE SEQUENCE [LARGE SCALE GENOMIC DNA]</scope>
    <source>
        <strain evidence="3 4">ATCC 51761</strain>
        <strain evidence="2 5">NCIMB 13481</strain>
    </source>
</reference>
<accession>A0A0D8Q1R1</accession>
<dbReference type="Gene3D" id="3.40.50.10220">
    <property type="entry name" value="DNA polymerase III, psi subunit"/>
    <property type="match status" value="1"/>
</dbReference>
<dbReference type="Proteomes" id="UP000241954">
    <property type="component" value="Unassembled WGS sequence"/>
</dbReference>
<evidence type="ECO:0000313" key="4">
    <source>
        <dbReference type="Proteomes" id="UP000241190"/>
    </source>
</evidence>
<gene>
    <name evidence="2" type="ORF">C9I88_07790</name>
    <name evidence="3" type="ORF">C9J52_06645</name>
</gene>
<dbReference type="OrthoDB" id="5609147at2"/>
<keyword evidence="1" id="KW-0235">DNA replication</keyword>
<evidence type="ECO:0000313" key="2">
    <source>
        <dbReference type="EMBL" id="PSV97528.1"/>
    </source>
</evidence>
<dbReference type="Proteomes" id="UP000241190">
    <property type="component" value="Unassembled WGS sequence"/>
</dbReference>
<keyword evidence="1" id="KW-0239">DNA-directed DNA polymerase</keyword>
<dbReference type="EMBL" id="PYOP01000008">
    <property type="protein sequence ID" value="PSW98407.1"/>
    <property type="molecule type" value="Genomic_DNA"/>
</dbReference>
<dbReference type="AlphaFoldDB" id="A0A0D8Q1R1"/>
<evidence type="ECO:0000313" key="3">
    <source>
        <dbReference type="EMBL" id="PSW98407.1"/>
    </source>
</evidence>
<dbReference type="GeneID" id="93548905"/>
<dbReference type="InterPro" id="IPR036654">
    <property type="entry name" value="DNA_pol_III_psi_sf"/>
</dbReference>
<dbReference type="GO" id="GO:0003887">
    <property type="term" value="F:DNA-directed DNA polymerase activity"/>
    <property type="evidence" value="ECO:0007669"/>
    <property type="project" value="UniProtKB-KW"/>
</dbReference>
<keyword evidence="1" id="KW-0548">Nucleotidyltransferase</keyword>
<dbReference type="PIRSF" id="PIRSF029225">
    <property type="entry name" value="DNA_pol_III_psi"/>
    <property type="match status" value="1"/>
</dbReference>
<comment type="function">
    <text evidence="1">Part of the beta sliding clamp loading complex, which hydrolyzes ATP to load the beta clamp onto primed DNA to form the DNA replication pre-initiation complex. DNA polymerase III is a complex, multichain enzyme responsible for most of the replicative synthesis in bacteria. This DNA polymerase also exhibits 3' to 5' exonuclease activity.</text>
</comment>
<dbReference type="GO" id="GO:0008408">
    <property type="term" value="F:3'-5' exonuclease activity"/>
    <property type="evidence" value="ECO:0007669"/>
    <property type="project" value="InterPro"/>
</dbReference>
<sequence length="133" mass="15189">MKQRDIQVLQEMGITYWQVRKPELFPNQVLPVINLPAECKLLFITAEELNEHDAWLFGRILSSMKLTPQQALSLPLSALDQIAEHHLMWCWFAGCQGVHPTGCQVLNSASLKLMHNDPSSKKALWQQICSYDS</sequence>
<dbReference type="SUPFAM" id="SSF102220">
    <property type="entry name" value="DNA polymerase III psi subunit"/>
    <property type="match status" value="1"/>
</dbReference>
<proteinExistence type="predicted"/>
<comment type="caution">
    <text evidence="2">The sequence shown here is derived from an EMBL/GenBank/DDBJ whole genome shotgun (WGS) entry which is preliminary data.</text>
</comment>
<protein>
    <recommendedName>
        <fullName evidence="1">DNA polymerase III subunit psi</fullName>
    </recommendedName>
</protein>
<keyword evidence="4" id="KW-1185">Reference proteome</keyword>
<dbReference type="Pfam" id="PF03603">
    <property type="entry name" value="DNA_III_psi"/>
    <property type="match status" value="1"/>
</dbReference>
<organism evidence="2 5">
    <name type="scientific">Photobacterium iliopiscarium</name>
    <dbReference type="NCBI Taxonomy" id="56192"/>
    <lineage>
        <taxon>Bacteria</taxon>
        <taxon>Pseudomonadati</taxon>
        <taxon>Pseudomonadota</taxon>
        <taxon>Gammaproteobacteria</taxon>
        <taxon>Vibrionales</taxon>
        <taxon>Vibrionaceae</taxon>
        <taxon>Photobacterium</taxon>
    </lineage>
</organism>
<dbReference type="GO" id="GO:0006260">
    <property type="term" value="P:DNA replication"/>
    <property type="evidence" value="ECO:0007669"/>
    <property type="project" value="UniProtKB-KW"/>
</dbReference>
<dbReference type="STRING" id="56192.UB38_03730"/>